<organism evidence="1 2">
    <name type="scientific">Paraphaeosphaeria sporulosa</name>
    <dbReference type="NCBI Taxonomy" id="1460663"/>
    <lineage>
        <taxon>Eukaryota</taxon>
        <taxon>Fungi</taxon>
        <taxon>Dikarya</taxon>
        <taxon>Ascomycota</taxon>
        <taxon>Pezizomycotina</taxon>
        <taxon>Dothideomycetes</taxon>
        <taxon>Pleosporomycetidae</taxon>
        <taxon>Pleosporales</taxon>
        <taxon>Massarineae</taxon>
        <taxon>Didymosphaeriaceae</taxon>
        <taxon>Paraphaeosphaeria</taxon>
    </lineage>
</organism>
<gene>
    <name evidence="1" type="ORF">CC84DRAFT_1106225</name>
</gene>
<keyword evidence="2" id="KW-1185">Reference proteome</keyword>
<dbReference type="RefSeq" id="XP_018028853.1">
    <property type="nucleotide sequence ID" value="XM_018175135.1"/>
</dbReference>
<protein>
    <submittedName>
        <fullName evidence="1">Uncharacterized protein</fullName>
    </submittedName>
</protein>
<dbReference type="GeneID" id="28758621"/>
<dbReference type="InParanoid" id="A0A177BVB8"/>
<accession>A0A177BVB8</accession>
<proteinExistence type="predicted"/>
<dbReference type="EMBL" id="KV441573">
    <property type="protein sequence ID" value="OAF98487.1"/>
    <property type="molecule type" value="Genomic_DNA"/>
</dbReference>
<evidence type="ECO:0000313" key="1">
    <source>
        <dbReference type="EMBL" id="OAF98487.1"/>
    </source>
</evidence>
<evidence type="ECO:0000313" key="2">
    <source>
        <dbReference type="Proteomes" id="UP000077069"/>
    </source>
</evidence>
<feature type="non-terminal residue" evidence="1">
    <location>
        <position position="1"/>
    </location>
</feature>
<dbReference type="OrthoDB" id="3943268at2759"/>
<dbReference type="AlphaFoldDB" id="A0A177BVB8"/>
<name>A0A177BVB8_9PLEO</name>
<reference evidence="1 2" key="1">
    <citation type="submission" date="2016-05" db="EMBL/GenBank/DDBJ databases">
        <title>Comparative analysis of secretome profiles of manganese(II)-oxidizing ascomycete fungi.</title>
        <authorList>
            <consortium name="DOE Joint Genome Institute"/>
            <person name="Zeiner C.A."/>
            <person name="Purvine S.O."/>
            <person name="Zink E.M."/>
            <person name="Wu S."/>
            <person name="Pasa-Tolic L."/>
            <person name="Chaput D.L."/>
            <person name="Haridas S."/>
            <person name="Grigoriev I.V."/>
            <person name="Santelli C.M."/>
            <person name="Hansel C.M."/>
        </authorList>
    </citation>
    <scope>NUCLEOTIDE SEQUENCE [LARGE SCALE GENOMIC DNA]</scope>
    <source>
        <strain evidence="1 2">AP3s5-JAC2a</strain>
    </source>
</reference>
<dbReference type="Proteomes" id="UP000077069">
    <property type="component" value="Unassembled WGS sequence"/>
</dbReference>
<sequence>LLNLITLFMLVTFSNKPFSNVLIHYLAILGINMDTHQLRTTKNYLYILTGVIYYI</sequence>